<name>A0A835IME2_9MAGN</name>
<gene>
    <name evidence="1" type="ORF">IFM89_000888</name>
</gene>
<protein>
    <submittedName>
        <fullName evidence="1">Uncharacterized protein</fullName>
    </submittedName>
</protein>
<dbReference type="EMBL" id="JADFTS010000002">
    <property type="protein sequence ID" value="KAF9618253.1"/>
    <property type="molecule type" value="Genomic_DNA"/>
</dbReference>
<comment type="caution">
    <text evidence="1">The sequence shown here is derived from an EMBL/GenBank/DDBJ whole genome shotgun (WGS) entry which is preliminary data.</text>
</comment>
<organism evidence="1 2">
    <name type="scientific">Coptis chinensis</name>
    <dbReference type="NCBI Taxonomy" id="261450"/>
    <lineage>
        <taxon>Eukaryota</taxon>
        <taxon>Viridiplantae</taxon>
        <taxon>Streptophyta</taxon>
        <taxon>Embryophyta</taxon>
        <taxon>Tracheophyta</taxon>
        <taxon>Spermatophyta</taxon>
        <taxon>Magnoliopsida</taxon>
        <taxon>Ranunculales</taxon>
        <taxon>Ranunculaceae</taxon>
        <taxon>Coptidoideae</taxon>
        <taxon>Coptis</taxon>
    </lineage>
</organism>
<proteinExistence type="predicted"/>
<reference evidence="1 2" key="1">
    <citation type="submission" date="2020-10" db="EMBL/GenBank/DDBJ databases">
        <title>The Coptis chinensis genome and diversification of protoberbering-type alkaloids.</title>
        <authorList>
            <person name="Wang B."/>
            <person name="Shu S."/>
            <person name="Song C."/>
            <person name="Liu Y."/>
        </authorList>
    </citation>
    <scope>NUCLEOTIDE SEQUENCE [LARGE SCALE GENOMIC DNA]</scope>
    <source>
        <strain evidence="1">HL-2020</strain>
        <tissue evidence="1">Leaf</tissue>
    </source>
</reference>
<evidence type="ECO:0000313" key="1">
    <source>
        <dbReference type="EMBL" id="KAF9618253.1"/>
    </source>
</evidence>
<dbReference type="AlphaFoldDB" id="A0A835IME2"/>
<accession>A0A835IME2</accession>
<evidence type="ECO:0000313" key="2">
    <source>
        <dbReference type="Proteomes" id="UP000631114"/>
    </source>
</evidence>
<keyword evidence="2" id="KW-1185">Reference proteome</keyword>
<dbReference type="Proteomes" id="UP000631114">
    <property type="component" value="Unassembled WGS sequence"/>
</dbReference>
<sequence length="85" mass="9140">MENSTHQQMQVWCSADNSSKMGRLSNEWAAVGTSSKSASLQKKAIREHSGTSVPLTLGMKKRELLAKESMSCGDGCCFCLGNARG</sequence>